<feature type="chain" id="PRO_5045354905" evidence="4">
    <location>
        <begin position="28"/>
        <end position="333"/>
    </location>
</feature>
<dbReference type="Gene3D" id="3.40.50.2300">
    <property type="match status" value="2"/>
</dbReference>
<keyword evidence="3 4" id="KW-0732">Signal</keyword>
<feature type="signal peptide" evidence="4">
    <location>
        <begin position="1"/>
        <end position="27"/>
    </location>
</feature>
<dbReference type="Pfam" id="PF13407">
    <property type="entry name" value="Peripla_BP_4"/>
    <property type="match status" value="1"/>
</dbReference>
<evidence type="ECO:0000313" key="7">
    <source>
        <dbReference type="Proteomes" id="UP000680304"/>
    </source>
</evidence>
<dbReference type="EMBL" id="BOVJ01000155">
    <property type="protein sequence ID" value="GIQ65821.1"/>
    <property type="molecule type" value="Genomic_DNA"/>
</dbReference>
<dbReference type="CDD" id="cd20006">
    <property type="entry name" value="PBP1_ABC_sugar_binding-like"/>
    <property type="match status" value="1"/>
</dbReference>
<gene>
    <name evidence="6" type="primary">rbsB_2</name>
    <name evidence="6" type="ORF">PACILC2_43890</name>
</gene>
<comment type="caution">
    <text evidence="6">The sequence shown here is derived from an EMBL/GenBank/DDBJ whole genome shotgun (WGS) entry which is preliminary data.</text>
</comment>
<dbReference type="RefSeq" id="WP_213530345.1">
    <property type="nucleotide sequence ID" value="NZ_BOVJ01000155.1"/>
</dbReference>
<comment type="subcellular location">
    <subcellularLocation>
        <location evidence="1">Cell envelope</location>
    </subcellularLocation>
</comment>
<comment type="similarity">
    <text evidence="2">Belongs to the bacterial solute-binding protein 2 family.</text>
</comment>
<evidence type="ECO:0000256" key="1">
    <source>
        <dbReference type="ARBA" id="ARBA00004196"/>
    </source>
</evidence>
<organism evidence="6 7">
    <name type="scientific">Paenibacillus cisolokensis</name>
    <dbReference type="NCBI Taxonomy" id="1658519"/>
    <lineage>
        <taxon>Bacteria</taxon>
        <taxon>Bacillati</taxon>
        <taxon>Bacillota</taxon>
        <taxon>Bacilli</taxon>
        <taxon>Bacillales</taxon>
        <taxon>Paenibacillaceae</taxon>
        <taxon>Paenibacillus</taxon>
    </lineage>
</organism>
<evidence type="ECO:0000256" key="2">
    <source>
        <dbReference type="ARBA" id="ARBA00007639"/>
    </source>
</evidence>
<evidence type="ECO:0000256" key="3">
    <source>
        <dbReference type="ARBA" id="ARBA00022729"/>
    </source>
</evidence>
<sequence length="333" mass="35477">MTARFGRLGRLLALLALAAAGAAFCYAAVRFADLSGGNGKPRITVIIKESKSMEFWQVFADGAETAAKEFDADIEVIGPEKETDIDEQIAMMEAAVARKPDAIVLAATDFNRLVPAARQAGDAGIPLIMADSGINSDVPKSFIATDNVAAGEKIGGLMAEELAGRGGKVAIISYVQWTATQLDRERGVRNVLEATPGVEIVGTFYSDGIERKAYEMTLELLKEHPDLKGIVGLNEASSVGPGKALRDAGAAGRVKLVGFDSSIEEVKLLEEGVMQATVVQRPFNMGYLGVKTAVQAIRGEKVPRVIDTGAVVITKANMYEDENQKLLFPFVGE</sequence>
<dbReference type="Proteomes" id="UP000680304">
    <property type="component" value="Unassembled WGS sequence"/>
</dbReference>
<dbReference type="InterPro" id="IPR025997">
    <property type="entry name" value="SBP_2_dom"/>
</dbReference>
<reference evidence="6 7" key="1">
    <citation type="submission" date="2021-04" db="EMBL/GenBank/DDBJ databases">
        <title>Draft genome sequence of Paenibacillus cisolokensis, LC2-13A.</title>
        <authorList>
            <person name="Uke A."/>
            <person name="Chhe C."/>
            <person name="Baramee S."/>
            <person name="Kosugi A."/>
        </authorList>
    </citation>
    <scope>NUCLEOTIDE SEQUENCE [LARGE SCALE GENOMIC DNA]</scope>
    <source>
        <strain evidence="6 7">LC2-13A</strain>
    </source>
</reference>
<evidence type="ECO:0000259" key="5">
    <source>
        <dbReference type="Pfam" id="PF13407"/>
    </source>
</evidence>
<proteinExistence type="inferred from homology"/>
<accession>A0ABQ4ND74</accession>
<dbReference type="SUPFAM" id="SSF53822">
    <property type="entry name" value="Periplasmic binding protein-like I"/>
    <property type="match status" value="1"/>
</dbReference>
<dbReference type="PANTHER" id="PTHR46847">
    <property type="entry name" value="D-ALLOSE-BINDING PERIPLASMIC PROTEIN-RELATED"/>
    <property type="match status" value="1"/>
</dbReference>
<feature type="domain" description="Periplasmic binding protein" evidence="5">
    <location>
        <begin position="44"/>
        <end position="301"/>
    </location>
</feature>
<evidence type="ECO:0000256" key="4">
    <source>
        <dbReference type="SAM" id="SignalP"/>
    </source>
</evidence>
<evidence type="ECO:0000313" key="6">
    <source>
        <dbReference type="EMBL" id="GIQ65821.1"/>
    </source>
</evidence>
<dbReference type="InterPro" id="IPR028082">
    <property type="entry name" value="Peripla_BP_I"/>
</dbReference>
<keyword evidence="7" id="KW-1185">Reference proteome</keyword>
<protein>
    <submittedName>
        <fullName evidence="6">LacI family transcriptional regulator</fullName>
    </submittedName>
</protein>
<dbReference type="PANTHER" id="PTHR46847:SF1">
    <property type="entry name" value="D-ALLOSE-BINDING PERIPLASMIC PROTEIN-RELATED"/>
    <property type="match status" value="1"/>
</dbReference>
<name>A0ABQ4ND74_9BACL</name>